<dbReference type="HOGENOM" id="CLU_2895577_0_0_5"/>
<dbReference type="EMBL" id="CP003539">
    <property type="protein sequence ID" value="AFX98322.1"/>
    <property type="molecule type" value="Genomic_DNA"/>
</dbReference>
<evidence type="ECO:0000313" key="1">
    <source>
        <dbReference type="EMBL" id="AFX98322.1"/>
    </source>
</evidence>
<keyword evidence="2" id="KW-1185">Reference proteome</keyword>
<evidence type="ECO:0000313" key="2">
    <source>
        <dbReference type="Proteomes" id="UP000010077"/>
    </source>
</evidence>
<dbReference type="Proteomes" id="UP000010077">
    <property type="component" value="Chromosome"/>
</dbReference>
<sequence>MQNFIIMLLFQRKLFIDWVLKVKLHSTTKYNFLIVFIRNKQNIANCISANNFLPLFYYLNSA</sequence>
<accession>K7YLF5</accession>
<name>K7YLF5_9PROT</name>
<organism evidence="1 2">
    <name type="scientific">Candidatus Endolissoclinum faulkneri L2</name>
    <dbReference type="NCBI Taxonomy" id="1193729"/>
    <lineage>
        <taxon>Bacteria</taxon>
        <taxon>Pseudomonadati</taxon>
        <taxon>Pseudomonadota</taxon>
        <taxon>Alphaproteobacteria</taxon>
        <taxon>Rhodospirillales</taxon>
        <taxon>Rhodospirillaceae</taxon>
        <taxon>Candidatus Endolissoclinum</taxon>
    </lineage>
</organism>
<reference evidence="1 2" key="1">
    <citation type="journal article" date="2012" name="Proc. Natl. Acad. Sci. U.S.A.">
        <title>Genome streamlining and chemical defense in a coral reef symbiosis.</title>
        <authorList>
            <person name="Kwan J.C."/>
            <person name="Donia M.S."/>
            <person name="Han A.W."/>
            <person name="Hirose E."/>
            <person name="Haygood M.G."/>
            <person name="Schmidt E.W."/>
        </authorList>
    </citation>
    <scope>NUCLEOTIDE SEQUENCE [LARGE SCALE GENOMIC DNA]</scope>
    <source>
        <strain evidence="1 2">L2</strain>
    </source>
</reference>
<gene>
    <name evidence="1" type="ORF">A1OE_111</name>
</gene>
<dbReference type="STRING" id="1193729.A1OE_111"/>
<dbReference type="AlphaFoldDB" id="K7YLF5"/>
<proteinExistence type="predicted"/>
<dbReference type="KEGG" id="thal:A1OE_111"/>
<protein>
    <submittedName>
        <fullName evidence="1">Uncharacterized protein</fullName>
    </submittedName>
</protein>